<keyword evidence="7" id="KW-1133">Transmembrane helix</keyword>
<evidence type="ECO:0000256" key="4">
    <source>
        <dbReference type="ARBA" id="ARBA00022679"/>
    </source>
</evidence>
<sequence length="589" mass="68324">MHLRSFFPPATRRTQTLRILAILIIFFFVASISRYQGSFEFSIDEDGQVQSIPLNKHDIYYTHHIATYDPKDIHPWTHGDTQTLKTPAGQNVLKLLTETPFQNPSDANGHHEKVLKEDHFLTLTKQMRVYRGLWKYLKEYYDELEADGRPTEFYQAPPTALAPAIDLFQRIEQHTFPWILSRYKNSFDLYRQTKNGGMGIVMCVGNYHVKFARTAIRSLREVVRSPLPIEIYYLGDNDLSKENRDWFEKIENVKTIDLFSTIDNSFLKIEIWAAKPYAILMSRFSEVILMDSDVFFMDDPGLLFNDGGYKEVGTMYFYDRTLFPGAGGDKKDWMHTFLPTMSNHPGKTQWFNSKGDHEMESGVVVFDKRRNFLGLLAICKLNDYYERTQVTYKRTWGDKETFWIAMEMIQERYSFVRYRGGVIGNVGDAIPFKQVLPKDEIDRYNRGEALTVTHPKDPNSGVTTRREKPNMDRVCGNQLHFDDRGKPLWWNSGIVRNKFVSNSPYLKYTAYMKDEDGSWDFETTCLIQKSPGAIMEVEWDQRKTAFEVLKVDREIALAANQPDVFNILDIPELIKSEGAKGGKGNNEAV</sequence>
<evidence type="ECO:0000256" key="7">
    <source>
        <dbReference type="ARBA" id="ARBA00022989"/>
    </source>
</evidence>
<evidence type="ECO:0000256" key="6">
    <source>
        <dbReference type="ARBA" id="ARBA00022968"/>
    </source>
</evidence>
<dbReference type="EMBL" id="JAABOA010003465">
    <property type="protein sequence ID" value="KAF9578639.1"/>
    <property type="molecule type" value="Genomic_DNA"/>
</dbReference>
<dbReference type="GO" id="GO:0005794">
    <property type="term" value="C:Golgi apparatus"/>
    <property type="evidence" value="ECO:0007669"/>
    <property type="project" value="TreeGrafter"/>
</dbReference>
<proteinExistence type="inferred from homology"/>
<reference evidence="10" key="1">
    <citation type="journal article" date="2020" name="Fungal Divers.">
        <title>Resolving the Mortierellaceae phylogeny through synthesis of multi-gene phylogenetics and phylogenomics.</title>
        <authorList>
            <person name="Vandepol N."/>
            <person name="Liber J."/>
            <person name="Desiro A."/>
            <person name="Na H."/>
            <person name="Kennedy M."/>
            <person name="Barry K."/>
            <person name="Grigoriev I.V."/>
            <person name="Miller A.N."/>
            <person name="O'Donnell K."/>
            <person name="Stajich J.E."/>
            <person name="Bonito G."/>
        </authorList>
    </citation>
    <scope>NUCLEOTIDE SEQUENCE</scope>
    <source>
        <strain evidence="10">KOD1015</strain>
    </source>
</reference>
<gene>
    <name evidence="10" type="ORF">BGW38_005465</name>
</gene>
<keyword evidence="4" id="KW-0808">Transferase</keyword>
<keyword evidence="9" id="KW-0325">Glycoprotein</keyword>
<evidence type="ECO:0000256" key="5">
    <source>
        <dbReference type="ARBA" id="ARBA00022692"/>
    </source>
</evidence>
<keyword evidence="8" id="KW-0472">Membrane</keyword>
<evidence type="ECO:0000256" key="9">
    <source>
        <dbReference type="ARBA" id="ARBA00023180"/>
    </source>
</evidence>
<dbReference type="PANTHER" id="PTHR31392:SF1">
    <property type="entry name" value="ALPHA-1,3-MANNOSYLTRANSFERASE MNN1-RELATED"/>
    <property type="match status" value="1"/>
</dbReference>
<dbReference type="SUPFAM" id="SSF53448">
    <property type="entry name" value="Nucleotide-diphospho-sugar transferases"/>
    <property type="match status" value="1"/>
</dbReference>
<dbReference type="OrthoDB" id="430354at2759"/>
<evidence type="ECO:0000256" key="2">
    <source>
        <dbReference type="ARBA" id="ARBA00009105"/>
    </source>
</evidence>
<dbReference type="GO" id="GO:0006493">
    <property type="term" value="P:protein O-linked glycosylation"/>
    <property type="evidence" value="ECO:0007669"/>
    <property type="project" value="TreeGrafter"/>
</dbReference>
<keyword evidence="5" id="KW-0812">Transmembrane</keyword>
<keyword evidence="3" id="KW-0328">Glycosyltransferase</keyword>
<evidence type="ECO:0000256" key="1">
    <source>
        <dbReference type="ARBA" id="ARBA00004606"/>
    </source>
</evidence>
<dbReference type="Pfam" id="PF11051">
    <property type="entry name" value="Mannosyl_trans3"/>
    <property type="match status" value="1"/>
</dbReference>
<dbReference type="InterPro" id="IPR029044">
    <property type="entry name" value="Nucleotide-diphossugar_trans"/>
</dbReference>
<evidence type="ECO:0000313" key="10">
    <source>
        <dbReference type="EMBL" id="KAF9578639.1"/>
    </source>
</evidence>
<dbReference type="InterPro" id="IPR022751">
    <property type="entry name" value="Alpha_mannosyltransferase"/>
</dbReference>
<comment type="subcellular location">
    <subcellularLocation>
        <location evidence="1">Membrane</location>
        <topology evidence="1">Single-pass type II membrane protein</topology>
    </subcellularLocation>
</comment>
<keyword evidence="6" id="KW-0735">Signal-anchor</keyword>
<dbReference type="AlphaFoldDB" id="A0A9P6FNQ8"/>
<keyword evidence="11" id="KW-1185">Reference proteome</keyword>
<protein>
    <recommendedName>
        <fullName evidence="12">Glycosyltransferase family 71 protein</fullName>
    </recommendedName>
</protein>
<name>A0A9P6FNQ8_9FUNG</name>
<comment type="caution">
    <text evidence="10">The sequence shown here is derived from an EMBL/GenBank/DDBJ whole genome shotgun (WGS) entry which is preliminary data.</text>
</comment>
<evidence type="ECO:0000256" key="8">
    <source>
        <dbReference type="ARBA" id="ARBA00023136"/>
    </source>
</evidence>
<comment type="similarity">
    <text evidence="2">Belongs to the MNN1/MNT family.</text>
</comment>
<dbReference type="PANTHER" id="PTHR31392">
    <property type="entry name" value="ALPHA-1,3-MANNOSYLTRANSFERASE MNN1-RELATED"/>
    <property type="match status" value="1"/>
</dbReference>
<organism evidence="10 11">
    <name type="scientific">Lunasporangiospora selenospora</name>
    <dbReference type="NCBI Taxonomy" id="979761"/>
    <lineage>
        <taxon>Eukaryota</taxon>
        <taxon>Fungi</taxon>
        <taxon>Fungi incertae sedis</taxon>
        <taxon>Mucoromycota</taxon>
        <taxon>Mortierellomycotina</taxon>
        <taxon>Mortierellomycetes</taxon>
        <taxon>Mortierellales</taxon>
        <taxon>Mortierellaceae</taxon>
        <taxon>Lunasporangiospora</taxon>
    </lineage>
</organism>
<dbReference type="GO" id="GO:0016020">
    <property type="term" value="C:membrane"/>
    <property type="evidence" value="ECO:0007669"/>
    <property type="project" value="UniProtKB-SubCell"/>
</dbReference>
<evidence type="ECO:0008006" key="12">
    <source>
        <dbReference type="Google" id="ProtNLM"/>
    </source>
</evidence>
<dbReference type="GO" id="GO:0000033">
    <property type="term" value="F:alpha-1,3-mannosyltransferase activity"/>
    <property type="evidence" value="ECO:0007669"/>
    <property type="project" value="TreeGrafter"/>
</dbReference>
<evidence type="ECO:0000313" key="11">
    <source>
        <dbReference type="Proteomes" id="UP000780801"/>
    </source>
</evidence>
<dbReference type="Gene3D" id="3.90.550.10">
    <property type="entry name" value="Spore Coat Polysaccharide Biosynthesis Protein SpsA, Chain A"/>
    <property type="match status" value="1"/>
</dbReference>
<dbReference type="Proteomes" id="UP000780801">
    <property type="component" value="Unassembled WGS sequence"/>
</dbReference>
<evidence type="ECO:0000256" key="3">
    <source>
        <dbReference type="ARBA" id="ARBA00022676"/>
    </source>
</evidence>
<accession>A0A9P6FNQ8</accession>